<keyword evidence="2" id="KW-1185">Reference proteome</keyword>
<dbReference type="AlphaFoldDB" id="A0A918T386"/>
<protein>
    <recommendedName>
        <fullName evidence="3">DUF1800 domain-containing protein</fullName>
    </recommendedName>
</protein>
<dbReference type="InterPro" id="IPR014917">
    <property type="entry name" value="DUF1800"/>
</dbReference>
<sequence length="575" mass="64001">MLAARYGRHGAIERQPFASSRPAANVAPSTAAIHAPVAERLSNALRLTLSPPPFAARMLANLSFGATPASLAEFNALGHTDFDRLANWVEWQLDWSAIDDSALDARLSGAGYTTLDKSLTQLWADHVRPDPEYAVRMRPAQEVQRAAFVRATFSRRQLRERMVDFWHDHFNVTASDFAAGPVYVHYDRDVLRAHALGNFRAMLEAVATSPAMLFYLDNLSNTRAGPNENWARELLELHTLGAEHYLGFMDPFQVPPDAVDPAYPSGYTDVDVYETASAFTGWSLKNGHWEFPADNDGTFVYRQSWHDAGPKFVLGRMLNPEQPAMKDGRDILDRLASHPAVARFVCSKLIRRFIDDTPPPGLVASAAAVFRQHWQSPDQLVHVMRHVLTSQPMFNAWGGKVRRPFEAAVAALRATGSGFTVRLGHDRSNDFMWMFGVTGHEPYAWAAPNGYPDVARAWSGSNSFAMTWKVLNWLTEASDAAGPLLPILATSRAEVPVWTANALVDFWCRRLLGALPSAARRQTLVAFMAQNGEPGSYVIADTDQWAGGDLKRHYNQQRLRSLVALILMSPEFMSR</sequence>
<evidence type="ECO:0008006" key="3">
    <source>
        <dbReference type="Google" id="ProtNLM"/>
    </source>
</evidence>
<dbReference type="EMBL" id="BMYD01000003">
    <property type="protein sequence ID" value="GHA81562.1"/>
    <property type="molecule type" value="Genomic_DNA"/>
</dbReference>
<dbReference type="Pfam" id="PF08811">
    <property type="entry name" value="DUF1800"/>
    <property type="match status" value="1"/>
</dbReference>
<reference evidence="1" key="2">
    <citation type="submission" date="2020-09" db="EMBL/GenBank/DDBJ databases">
        <authorList>
            <person name="Sun Q."/>
            <person name="Kim S."/>
        </authorList>
    </citation>
    <scope>NUCLEOTIDE SEQUENCE</scope>
    <source>
        <strain evidence="1">KCTC 23077</strain>
    </source>
</reference>
<dbReference type="Proteomes" id="UP000646426">
    <property type="component" value="Unassembled WGS sequence"/>
</dbReference>
<comment type="caution">
    <text evidence="1">The sequence shown here is derived from an EMBL/GenBank/DDBJ whole genome shotgun (WGS) entry which is preliminary data.</text>
</comment>
<evidence type="ECO:0000313" key="1">
    <source>
        <dbReference type="EMBL" id="GHA81562.1"/>
    </source>
</evidence>
<accession>A0A918T386</accession>
<proteinExistence type="predicted"/>
<evidence type="ECO:0000313" key="2">
    <source>
        <dbReference type="Proteomes" id="UP000646426"/>
    </source>
</evidence>
<gene>
    <name evidence="1" type="ORF">GCM10007067_19260</name>
</gene>
<reference evidence="1" key="1">
    <citation type="journal article" date="2014" name="Int. J. Syst. Evol. Microbiol.">
        <title>Complete genome sequence of Corynebacterium casei LMG S-19264T (=DSM 44701T), isolated from a smear-ripened cheese.</title>
        <authorList>
            <consortium name="US DOE Joint Genome Institute (JGI-PGF)"/>
            <person name="Walter F."/>
            <person name="Albersmeier A."/>
            <person name="Kalinowski J."/>
            <person name="Ruckert C."/>
        </authorList>
    </citation>
    <scope>NUCLEOTIDE SEQUENCE</scope>
    <source>
        <strain evidence="1">KCTC 23077</strain>
    </source>
</reference>
<organism evidence="1 2">
    <name type="scientific">Cognatilysobacter bugurensis</name>
    <dbReference type="NCBI Taxonomy" id="543356"/>
    <lineage>
        <taxon>Bacteria</taxon>
        <taxon>Pseudomonadati</taxon>
        <taxon>Pseudomonadota</taxon>
        <taxon>Gammaproteobacteria</taxon>
        <taxon>Lysobacterales</taxon>
        <taxon>Lysobacteraceae</taxon>
        <taxon>Cognatilysobacter</taxon>
    </lineage>
</organism>
<name>A0A918T386_9GAMM</name>